<dbReference type="OrthoDB" id="3358371at2759"/>
<keyword evidence="3" id="KW-0560">Oxidoreductase</keyword>
<accession>A0A6A6C269</accession>
<dbReference type="GO" id="GO:0016491">
    <property type="term" value="F:oxidoreductase activity"/>
    <property type="evidence" value="ECO:0007669"/>
    <property type="project" value="UniProtKB-KW"/>
</dbReference>
<organism evidence="5 6">
    <name type="scientific">Zasmidium cellare ATCC 36951</name>
    <dbReference type="NCBI Taxonomy" id="1080233"/>
    <lineage>
        <taxon>Eukaryota</taxon>
        <taxon>Fungi</taxon>
        <taxon>Dikarya</taxon>
        <taxon>Ascomycota</taxon>
        <taxon>Pezizomycotina</taxon>
        <taxon>Dothideomycetes</taxon>
        <taxon>Dothideomycetidae</taxon>
        <taxon>Mycosphaerellales</taxon>
        <taxon>Mycosphaerellaceae</taxon>
        <taxon>Zasmidium</taxon>
    </lineage>
</organism>
<dbReference type="PANTHER" id="PTHR42748">
    <property type="entry name" value="NITROGEN METABOLITE REPRESSION PROTEIN NMRA FAMILY MEMBER"/>
    <property type="match status" value="1"/>
</dbReference>
<dbReference type="RefSeq" id="XP_033662073.1">
    <property type="nucleotide sequence ID" value="XM_033809069.1"/>
</dbReference>
<evidence type="ECO:0000256" key="3">
    <source>
        <dbReference type="ARBA" id="ARBA00023002"/>
    </source>
</evidence>
<keyword evidence="6" id="KW-1185">Reference proteome</keyword>
<evidence type="ECO:0000313" key="6">
    <source>
        <dbReference type="Proteomes" id="UP000799537"/>
    </source>
</evidence>
<dbReference type="EMBL" id="ML993621">
    <property type="protein sequence ID" value="KAF2161184.1"/>
    <property type="molecule type" value="Genomic_DNA"/>
</dbReference>
<dbReference type="InterPro" id="IPR036291">
    <property type="entry name" value="NAD(P)-bd_dom_sf"/>
</dbReference>
<protein>
    <recommendedName>
        <fullName evidence="4">NmrA-like domain-containing protein</fullName>
    </recommendedName>
</protein>
<dbReference type="PANTHER" id="PTHR42748:SF30">
    <property type="entry name" value="NMRA-LIKE DOMAIN-CONTAINING PROTEIN"/>
    <property type="match status" value="1"/>
</dbReference>
<comment type="similarity">
    <text evidence="1">Belongs to the NmrA-type oxidoreductase family.</text>
</comment>
<sequence>MSEIWVVFGATGQQGGAVARAVLQDTTISVRAATRNLSSPAAATLRDLGCELVRADLDDRTSLNTALKGASGVFLVTTNDVDEKYYEREFAQGKNAADAAVEAGVQKMISSTLQSVKNATNGNLTKVVHFDVKYDIEQYIRKMPIASTFIALGAFMSNFATFLRPQDVGDGTFAIKSSMPGSTLLPLVDATDVGRAVARMVKGFDRYRDRTINLAAELQSLDEVAAAIGRVNSKAVKYVQISPGEFLAPLSRHKAEDWAEFAVFMSDYGYFGEETRAAPTDELGELTRFENYVKEGIVLGSK</sequence>
<reference evidence="5" key="1">
    <citation type="journal article" date="2020" name="Stud. Mycol.">
        <title>101 Dothideomycetes genomes: a test case for predicting lifestyles and emergence of pathogens.</title>
        <authorList>
            <person name="Haridas S."/>
            <person name="Albert R."/>
            <person name="Binder M."/>
            <person name="Bloem J."/>
            <person name="Labutti K."/>
            <person name="Salamov A."/>
            <person name="Andreopoulos B."/>
            <person name="Baker S."/>
            <person name="Barry K."/>
            <person name="Bills G."/>
            <person name="Bluhm B."/>
            <person name="Cannon C."/>
            <person name="Castanera R."/>
            <person name="Culley D."/>
            <person name="Daum C."/>
            <person name="Ezra D."/>
            <person name="Gonzalez J."/>
            <person name="Henrissat B."/>
            <person name="Kuo A."/>
            <person name="Liang C."/>
            <person name="Lipzen A."/>
            <person name="Lutzoni F."/>
            <person name="Magnuson J."/>
            <person name="Mondo S."/>
            <person name="Nolan M."/>
            <person name="Ohm R."/>
            <person name="Pangilinan J."/>
            <person name="Park H.-J."/>
            <person name="Ramirez L."/>
            <person name="Alfaro M."/>
            <person name="Sun H."/>
            <person name="Tritt A."/>
            <person name="Yoshinaga Y."/>
            <person name="Zwiers L.-H."/>
            <person name="Turgeon B."/>
            <person name="Goodwin S."/>
            <person name="Spatafora J."/>
            <person name="Crous P."/>
            <person name="Grigoriev I."/>
        </authorList>
    </citation>
    <scope>NUCLEOTIDE SEQUENCE</scope>
    <source>
        <strain evidence="5">ATCC 36951</strain>
    </source>
</reference>
<evidence type="ECO:0000259" key="4">
    <source>
        <dbReference type="Pfam" id="PF05368"/>
    </source>
</evidence>
<dbReference type="AlphaFoldDB" id="A0A6A6C269"/>
<evidence type="ECO:0000256" key="2">
    <source>
        <dbReference type="ARBA" id="ARBA00022857"/>
    </source>
</evidence>
<dbReference type="Gene3D" id="3.90.25.10">
    <property type="entry name" value="UDP-galactose 4-epimerase, domain 1"/>
    <property type="match status" value="1"/>
</dbReference>
<proteinExistence type="inferred from homology"/>
<dbReference type="GO" id="GO:0005634">
    <property type="term" value="C:nucleus"/>
    <property type="evidence" value="ECO:0007669"/>
    <property type="project" value="TreeGrafter"/>
</dbReference>
<dbReference type="InterPro" id="IPR051164">
    <property type="entry name" value="NmrA-like_oxidored"/>
</dbReference>
<dbReference type="Proteomes" id="UP000799537">
    <property type="component" value="Unassembled WGS sequence"/>
</dbReference>
<dbReference type="CDD" id="cd05251">
    <property type="entry name" value="NmrA_like_SDR_a"/>
    <property type="match status" value="1"/>
</dbReference>
<evidence type="ECO:0000256" key="1">
    <source>
        <dbReference type="ARBA" id="ARBA00006328"/>
    </source>
</evidence>
<name>A0A6A6C269_ZASCE</name>
<dbReference type="Gene3D" id="3.40.50.720">
    <property type="entry name" value="NAD(P)-binding Rossmann-like Domain"/>
    <property type="match status" value="1"/>
</dbReference>
<dbReference type="InterPro" id="IPR008030">
    <property type="entry name" value="NmrA-like"/>
</dbReference>
<feature type="domain" description="NmrA-like" evidence="4">
    <location>
        <begin position="6"/>
        <end position="292"/>
    </location>
</feature>
<dbReference type="Pfam" id="PF05368">
    <property type="entry name" value="NmrA"/>
    <property type="match status" value="1"/>
</dbReference>
<gene>
    <name evidence="5" type="ORF">M409DRAFT_28512</name>
</gene>
<dbReference type="SUPFAM" id="SSF51735">
    <property type="entry name" value="NAD(P)-binding Rossmann-fold domains"/>
    <property type="match status" value="1"/>
</dbReference>
<keyword evidence="2" id="KW-0521">NADP</keyword>
<dbReference type="GeneID" id="54562341"/>
<evidence type="ECO:0000313" key="5">
    <source>
        <dbReference type="EMBL" id="KAF2161184.1"/>
    </source>
</evidence>